<evidence type="ECO:0000256" key="9">
    <source>
        <dbReference type="ARBA" id="ARBA00023098"/>
    </source>
</evidence>
<protein>
    <recommendedName>
        <fullName evidence="4">enoyl-CoA hydratase</fullName>
        <ecNumber evidence="4">4.2.1.17</ecNumber>
    </recommendedName>
</protein>
<dbReference type="InterPro" id="IPR008927">
    <property type="entry name" value="6-PGluconate_DH-like_C_sf"/>
</dbReference>
<dbReference type="PANTHER" id="PTHR43612">
    <property type="entry name" value="TRIFUNCTIONAL ENZYME SUBUNIT ALPHA"/>
    <property type="match status" value="1"/>
</dbReference>
<dbReference type="Pfam" id="PF00725">
    <property type="entry name" value="3HCDH"/>
    <property type="match status" value="1"/>
</dbReference>
<keyword evidence="11" id="KW-0511">Multifunctional enzyme</keyword>
<evidence type="ECO:0000256" key="8">
    <source>
        <dbReference type="ARBA" id="ARBA00023027"/>
    </source>
</evidence>
<feature type="domain" description="3-hydroxyacyl-CoA dehydrogenase C-terminal" evidence="14">
    <location>
        <begin position="496"/>
        <end position="595"/>
    </location>
</feature>
<dbReference type="SUPFAM" id="SSF48179">
    <property type="entry name" value="6-phosphogluconate dehydrogenase C-terminal domain-like"/>
    <property type="match status" value="2"/>
</dbReference>
<evidence type="ECO:0000256" key="13">
    <source>
        <dbReference type="RuleBase" id="RU003707"/>
    </source>
</evidence>
<evidence type="ECO:0000259" key="15">
    <source>
        <dbReference type="Pfam" id="PF02737"/>
    </source>
</evidence>
<evidence type="ECO:0000256" key="5">
    <source>
        <dbReference type="ARBA" id="ARBA00022832"/>
    </source>
</evidence>
<keyword evidence="5" id="KW-0276">Fatty acid metabolism</keyword>
<evidence type="ECO:0000256" key="1">
    <source>
        <dbReference type="ARBA" id="ARBA00005005"/>
    </source>
</evidence>
<dbReference type="RefSeq" id="WP_173123805.1">
    <property type="nucleotide sequence ID" value="NZ_JABRWJ010000004.1"/>
</dbReference>
<dbReference type="Pfam" id="PF02737">
    <property type="entry name" value="3HCDH_N"/>
    <property type="match status" value="1"/>
</dbReference>
<keyword evidence="6" id="KW-0442">Lipid degradation</keyword>
<comment type="similarity">
    <text evidence="2">In the central section; belongs to the 3-hydroxyacyl-CoA dehydrogenase family.</text>
</comment>
<evidence type="ECO:0000256" key="4">
    <source>
        <dbReference type="ARBA" id="ARBA00012076"/>
    </source>
</evidence>
<keyword evidence="9" id="KW-0443">Lipid metabolism</keyword>
<dbReference type="CDD" id="cd06558">
    <property type="entry name" value="crotonase-like"/>
    <property type="match status" value="1"/>
</dbReference>
<dbReference type="Pfam" id="PF00378">
    <property type="entry name" value="ECH_1"/>
    <property type="match status" value="1"/>
</dbReference>
<dbReference type="InterPro" id="IPR050136">
    <property type="entry name" value="FA_oxidation_alpha_subunit"/>
</dbReference>
<reference evidence="16 17" key="1">
    <citation type="submission" date="2020-05" db="EMBL/GenBank/DDBJ databases">
        <title>Aquincola sp. isolate from soil.</title>
        <authorList>
            <person name="Han J."/>
            <person name="Kim D.-U."/>
        </authorList>
    </citation>
    <scope>NUCLEOTIDE SEQUENCE [LARGE SCALE GENOMIC DNA]</scope>
    <source>
        <strain evidence="16 17">S2</strain>
    </source>
</reference>
<name>A0ABX2EI77_9BURK</name>
<comment type="caution">
    <text evidence="16">The sequence shown here is derived from an EMBL/GenBank/DDBJ whole genome shotgun (WGS) entry which is preliminary data.</text>
</comment>
<dbReference type="PROSITE" id="PS00166">
    <property type="entry name" value="ENOYL_COA_HYDRATASE"/>
    <property type="match status" value="1"/>
</dbReference>
<gene>
    <name evidence="16" type="ORF">HLB44_14950</name>
</gene>
<dbReference type="Gene3D" id="1.10.1040.50">
    <property type="match status" value="1"/>
</dbReference>
<dbReference type="InterPro" id="IPR006108">
    <property type="entry name" value="3HC_DH_C"/>
</dbReference>
<dbReference type="PANTHER" id="PTHR43612:SF3">
    <property type="entry name" value="TRIFUNCTIONAL ENZYME SUBUNIT ALPHA, MITOCHONDRIAL"/>
    <property type="match status" value="1"/>
</dbReference>
<dbReference type="Proteomes" id="UP000737171">
    <property type="component" value="Unassembled WGS sequence"/>
</dbReference>
<dbReference type="Gene3D" id="3.40.50.720">
    <property type="entry name" value="NAD(P)-binding Rossmann-like Domain"/>
    <property type="match status" value="1"/>
</dbReference>
<evidence type="ECO:0000256" key="12">
    <source>
        <dbReference type="ARBA" id="ARBA00049556"/>
    </source>
</evidence>
<dbReference type="InterPro" id="IPR006176">
    <property type="entry name" value="3-OHacyl-CoA_DH_NAD-bd"/>
</dbReference>
<evidence type="ECO:0000256" key="6">
    <source>
        <dbReference type="ARBA" id="ARBA00022963"/>
    </source>
</evidence>
<dbReference type="InterPro" id="IPR029045">
    <property type="entry name" value="ClpP/crotonase-like_dom_sf"/>
</dbReference>
<evidence type="ECO:0000259" key="14">
    <source>
        <dbReference type="Pfam" id="PF00725"/>
    </source>
</evidence>
<evidence type="ECO:0000313" key="16">
    <source>
        <dbReference type="EMBL" id="NRF68289.1"/>
    </source>
</evidence>
<comment type="similarity">
    <text evidence="3">In the N-terminal section; belongs to the enoyl-CoA hydratase/isomerase family.</text>
</comment>
<dbReference type="InterPro" id="IPR018376">
    <property type="entry name" value="Enoyl-CoA_hyd/isom_CS"/>
</dbReference>
<organism evidence="16 17">
    <name type="scientific">Pseudaquabacterium terrae</name>
    <dbReference type="NCBI Taxonomy" id="2732868"/>
    <lineage>
        <taxon>Bacteria</taxon>
        <taxon>Pseudomonadati</taxon>
        <taxon>Pseudomonadota</taxon>
        <taxon>Betaproteobacteria</taxon>
        <taxon>Burkholderiales</taxon>
        <taxon>Sphaerotilaceae</taxon>
        <taxon>Pseudaquabacterium</taxon>
    </lineage>
</organism>
<comment type="catalytic activity">
    <reaction evidence="12">
        <text>a (3S)-3-hydroxyacyl-CoA + NAD(+) = a 3-oxoacyl-CoA + NADH + H(+)</text>
        <dbReference type="Rhea" id="RHEA:22432"/>
        <dbReference type="ChEBI" id="CHEBI:15378"/>
        <dbReference type="ChEBI" id="CHEBI:57318"/>
        <dbReference type="ChEBI" id="CHEBI:57540"/>
        <dbReference type="ChEBI" id="CHEBI:57945"/>
        <dbReference type="ChEBI" id="CHEBI:90726"/>
        <dbReference type="EC" id="1.1.1.35"/>
    </reaction>
</comment>
<evidence type="ECO:0000256" key="10">
    <source>
        <dbReference type="ARBA" id="ARBA00023239"/>
    </source>
</evidence>
<dbReference type="InterPro" id="IPR001753">
    <property type="entry name" value="Enoyl-CoA_hydra/iso"/>
</dbReference>
<dbReference type="SUPFAM" id="SSF52096">
    <property type="entry name" value="ClpP/crotonase"/>
    <property type="match status" value="1"/>
</dbReference>
<keyword evidence="8" id="KW-0520">NAD</keyword>
<accession>A0ABX2EI77</accession>
<evidence type="ECO:0000256" key="11">
    <source>
        <dbReference type="ARBA" id="ARBA00023268"/>
    </source>
</evidence>
<dbReference type="SUPFAM" id="SSF51735">
    <property type="entry name" value="NAD(P)-binding Rossmann-fold domains"/>
    <property type="match status" value="1"/>
</dbReference>
<comment type="pathway">
    <text evidence="1">Lipid metabolism; fatty acid beta-oxidation.</text>
</comment>
<dbReference type="InterPro" id="IPR036291">
    <property type="entry name" value="NAD(P)-bd_dom_sf"/>
</dbReference>
<dbReference type="EMBL" id="JABRWJ010000004">
    <property type="protein sequence ID" value="NRF68289.1"/>
    <property type="molecule type" value="Genomic_DNA"/>
</dbReference>
<feature type="domain" description="3-hydroxyacyl-CoA dehydrogenase NAD binding" evidence="15">
    <location>
        <begin position="315"/>
        <end position="493"/>
    </location>
</feature>
<evidence type="ECO:0000256" key="3">
    <source>
        <dbReference type="ARBA" id="ARBA00008750"/>
    </source>
</evidence>
<evidence type="ECO:0000256" key="7">
    <source>
        <dbReference type="ARBA" id="ARBA00023002"/>
    </source>
</evidence>
<comment type="similarity">
    <text evidence="13">Belongs to the enoyl-CoA hydratase/isomerase family.</text>
</comment>
<evidence type="ECO:0000313" key="17">
    <source>
        <dbReference type="Proteomes" id="UP000737171"/>
    </source>
</evidence>
<keyword evidence="17" id="KW-1185">Reference proteome</keyword>
<sequence>MADALTLDVGPDGIAVATMNLAGRPMNVVNDELMLPLAAIAERLHTDATIKGLVLTSGKADFCAGGDIDMISKLESAQQAFDATMQMKAVLRRLETAGKPVVAAINGHALGGGLEIALACHARFVLNDPKLKLGQPEVKLGLLPGGGGTVRLPRLIGIQAALQLMAEGNDVSPGKAQGLGLVTDLAADRDELIAKARAWCLANPKAKQPWDQPKFRFPGGDSRSPAVVQMLAIGPSIASAKSWGNYPAIQHIMSCVFEGGLLDFDAASAVESRYFAACVMSPESRNLIGTLWYQLNAIKKGASRPAGIPSAKVMKLGILGAGMMGAGIAYVSAKAGIDVVLLDTSQDAAERGKAYSQGLLDAAVKKGRSSTEKRDALLAKIAPTTRYEDLAGCDLVIEAVFEDRAIKADVTKLAEAQIGASAVFASNTSTLPITGLAQASARPANFIGLHFFSPVDKMPLVEIIVGAQTAPETLARGFDYVLQIGKTPIVVNDSRGFYTSRVFGTYVMEGIAMLKEGVHPRSIEVAGLQAGMPMPPLALQDEVSLSLGLHVADQTKKDLAAEGKPFTEHPGLSVVRQLCEIGRIGKKAGQGFYDWPAEKGGEKSLWPELTRLYPTAAQQPGQRELIDRLLFAQANEAARCYEEGVLRSVADANIGSIFGWGFAPFQGGALQYINAMGAKRFVERARELAALHGARFEPAKVIVAMAERGGQFAD</sequence>
<keyword evidence="10" id="KW-0456">Lyase</keyword>
<keyword evidence="7" id="KW-0560">Oxidoreductase</keyword>
<proteinExistence type="inferred from homology"/>
<dbReference type="Gene3D" id="3.90.226.10">
    <property type="entry name" value="2-enoyl-CoA Hydratase, Chain A, domain 1"/>
    <property type="match status" value="1"/>
</dbReference>
<dbReference type="EC" id="4.2.1.17" evidence="4"/>
<evidence type="ECO:0000256" key="2">
    <source>
        <dbReference type="ARBA" id="ARBA00007005"/>
    </source>
</evidence>